<gene>
    <name evidence="1" type="ORF">S03H2_45065</name>
</gene>
<name>X1HCZ4_9ZZZZ</name>
<accession>X1HCZ4</accession>
<protein>
    <submittedName>
        <fullName evidence="1">Uncharacterized protein</fullName>
    </submittedName>
</protein>
<reference evidence="1" key="1">
    <citation type="journal article" date="2014" name="Front. Microbiol.">
        <title>High frequency of phylogenetically diverse reductive dehalogenase-homologous genes in deep subseafloor sedimentary metagenomes.</title>
        <authorList>
            <person name="Kawai M."/>
            <person name="Futagami T."/>
            <person name="Toyoda A."/>
            <person name="Takaki Y."/>
            <person name="Nishi S."/>
            <person name="Hori S."/>
            <person name="Arai W."/>
            <person name="Tsubouchi T."/>
            <person name="Morono Y."/>
            <person name="Uchiyama I."/>
            <person name="Ito T."/>
            <person name="Fujiyama A."/>
            <person name="Inagaki F."/>
            <person name="Takami H."/>
        </authorList>
    </citation>
    <scope>NUCLEOTIDE SEQUENCE</scope>
    <source>
        <strain evidence="1">Expedition CK06-06</strain>
    </source>
</reference>
<sequence>MTDQVQKPYTISYSFSVATERRYCDIKLVSVHVINESIPIERIPEEYLREKLANALDRKFNEGVTFPFVDTPLD</sequence>
<proteinExistence type="predicted"/>
<evidence type="ECO:0000313" key="1">
    <source>
        <dbReference type="EMBL" id="GAH68031.1"/>
    </source>
</evidence>
<dbReference type="AlphaFoldDB" id="X1HCZ4"/>
<dbReference type="EMBL" id="BARU01028212">
    <property type="protein sequence ID" value="GAH68031.1"/>
    <property type="molecule type" value="Genomic_DNA"/>
</dbReference>
<comment type="caution">
    <text evidence="1">The sequence shown here is derived from an EMBL/GenBank/DDBJ whole genome shotgun (WGS) entry which is preliminary data.</text>
</comment>
<organism evidence="1">
    <name type="scientific">marine sediment metagenome</name>
    <dbReference type="NCBI Taxonomy" id="412755"/>
    <lineage>
        <taxon>unclassified sequences</taxon>
        <taxon>metagenomes</taxon>
        <taxon>ecological metagenomes</taxon>
    </lineage>
</organism>